<dbReference type="InterPro" id="IPR020751">
    <property type="entry name" value="aa-tRNA-synth_I_codon-bd_sub2"/>
</dbReference>
<comment type="subcellular location">
    <subcellularLocation>
        <location evidence="1">Mitochondrion</location>
    </subcellularLocation>
</comment>
<dbReference type="GO" id="GO:0005739">
    <property type="term" value="C:mitochondrion"/>
    <property type="evidence" value="ECO:0007669"/>
    <property type="project" value="UniProtKB-SubCell"/>
</dbReference>
<organism evidence="21 22">
    <name type="scientific">Geodia barretti</name>
    <name type="common">Barrett's horny sponge</name>
    <dbReference type="NCBI Taxonomy" id="519541"/>
    <lineage>
        <taxon>Eukaryota</taxon>
        <taxon>Metazoa</taxon>
        <taxon>Porifera</taxon>
        <taxon>Demospongiae</taxon>
        <taxon>Heteroscleromorpha</taxon>
        <taxon>Tetractinellida</taxon>
        <taxon>Astrophorina</taxon>
        <taxon>Geodiidae</taxon>
        <taxon>Geodia</taxon>
    </lineage>
</organism>
<dbReference type="EC" id="6.1.1.24" evidence="11"/>
<dbReference type="PANTHER" id="PTHR43311:SF2">
    <property type="entry name" value="GLUTAMATE--TRNA LIGASE, MITOCHONDRIAL-RELATED"/>
    <property type="match status" value="1"/>
</dbReference>
<proteinExistence type="inferred from homology"/>
<dbReference type="Gene3D" id="1.10.8.70">
    <property type="entry name" value="Glutamate-tRNA synthetase, class I, anticodon-binding domain 1"/>
    <property type="match status" value="1"/>
</dbReference>
<dbReference type="GO" id="GO:0050561">
    <property type="term" value="F:glutamate-tRNA(Gln) ligase activity"/>
    <property type="evidence" value="ECO:0007669"/>
    <property type="project" value="UniProtKB-EC"/>
</dbReference>
<keyword evidence="22" id="KW-1185">Reference proteome</keyword>
<evidence type="ECO:0000256" key="2">
    <source>
        <dbReference type="ARBA" id="ARBA00007894"/>
    </source>
</evidence>
<comment type="catalytic activity">
    <reaction evidence="16">
        <text>tRNA(Glx) + L-glutamate + ATP = L-glutamyl-tRNA(Glx) + AMP + diphosphate</text>
        <dbReference type="Rhea" id="RHEA:18397"/>
        <dbReference type="Rhea" id="RHEA-COMP:9713"/>
        <dbReference type="Rhea" id="RHEA-COMP:9716"/>
        <dbReference type="ChEBI" id="CHEBI:29985"/>
        <dbReference type="ChEBI" id="CHEBI:30616"/>
        <dbReference type="ChEBI" id="CHEBI:33019"/>
        <dbReference type="ChEBI" id="CHEBI:78442"/>
        <dbReference type="ChEBI" id="CHEBI:78520"/>
        <dbReference type="ChEBI" id="CHEBI:456215"/>
        <dbReference type="EC" id="6.1.1.24"/>
    </reaction>
    <physiologicalReaction direction="left-to-right" evidence="16">
        <dbReference type="Rhea" id="RHEA:18398"/>
    </physiologicalReaction>
</comment>
<dbReference type="InterPro" id="IPR045462">
    <property type="entry name" value="aa-tRNA-synth_I_cd-bd"/>
</dbReference>
<dbReference type="EC" id="6.1.1.17" evidence="3"/>
<comment type="catalytic activity">
    <reaction evidence="15">
        <text>tRNA(Glu) + L-glutamate + ATP = L-glutamyl-tRNA(Glu) + AMP + diphosphate</text>
        <dbReference type="Rhea" id="RHEA:23540"/>
        <dbReference type="Rhea" id="RHEA-COMP:9663"/>
        <dbReference type="Rhea" id="RHEA-COMP:9680"/>
        <dbReference type="ChEBI" id="CHEBI:29985"/>
        <dbReference type="ChEBI" id="CHEBI:30616"/>
        <dbReference type="ChEBI" id="CHEBI:33019"/>
        <dbReference type="ChEBI" id="CHEBI:78442"/>
        <dbReference type="ChEBI" id="CHEBI:78520"/>
        <dbReference type="ChEBI" id="CHEBI:456215"/>
        <dbReference type="EC" id="6.1.1.17"/>
    </reaction>
    <physiologicalReaction direction="left-to-right" evidence="15">
        <dbReference type="Rhea" id="RHEA:23541"/>
    </physiologicalReaction>
</comment>
<evidence type="ECO:0000259" key="20">
    <source>
        <dbReference type="Pfam" id="PF19269"/>
    </source>
</evidence>
<dbReference type="InterPro" id="IPR008925">
    <property type="entry name" value="aa_tRNA-synth_I_cd-bd_sf"/>
</dbReference>
<keyword evidence="4" id="KW-0963">Cytoplasm</keyword>
<dbReference type="InterPro" id="IPR020058">
    <property type="entry name" value="Glu/Gln-tRNA-synth_Ib_cat-dom"/>
</dbReference>
<evidence type="ECO:0000256" key="9">
    <source>
        <dbReference type="ARBA" id="ARBA00023146"/>
    </source>
</evidence>
<dbReference type="NCBIfam" id="TIGR00464">
    <property type="entry name" value="gltX_bact"/>
    <property type="match status" value="1"/>
</dbReference>
<keyword evidence="6 18" id="KW-0547">Nucleotide-binding</keyword>
<dbReference type="GO" id="GO:0005829">
    <property type="term" value="C:cytosol"/>
    <property type="evidence" value="ECO:0007669"/>
    <property type="project" value="TreeGrafter"/>
</dbReference>
<dbReference type="FunFam" id="3.40.50.620:FF:000045">
    <property type="entry name" value="Glutamate--tRNA ligase, mitochondrial"/>
    <property type="match status" value="1"/>
</dbReference>
<keyword evidence="8 18" id="KW-0648">Protein biosynthesis</keyword>
<reference evidence="21" key="1">
    <citation type="submission" date="2023-03" db="EMBL/GenBank/DDBJ databases">
        <authorList>
            <person name="Steffen K."/>
            <person name="Cardenas P."/>
        </authorList>
    </citation>
    <scope>NUCLEOTIDE SEQUENCE</scope>
</reference>
<dbReference type="HAMAP" id="MF_00022">
    <property type="entry name" value="Glu_tRNA_synth_type1"/>
    <property type="match status" value="1"/>
</dbReference>
<keyword evidence="5 18" id="KW-0436">Ligase</keyword>
<dbReference type="PANTHER" id="PTHR43311">
    <property type="entry name" value="GLUTAMATE--TRNA LIGASE"/>
    <property type="match status" value="1"/>
</dbReference>
<dbReference type="PRINTS" id="PR00987">
    <property type="entry name" value="TRNASYNTHGLU"/>
</dbReference>
<comment type="catalytic activity">
    <reaction evidence="17">
        <text>tRNA(Gln) + L-glutamate + ATP = L-glutamyl-tRNA(Gln) + AMP + diphosphate</text>
        <dbReference type="Rhea" id="RHEA:64612"/>
        <dbReference type="Rhea" id="RHEA-COMP:9662"/>
        <dbReference type="Rhea" id="RHEA-COMP:9684"/>
        <dbReference type="ChEBI" id="CHEBI:29985"/>
        <dbReference type="ChEBI" id="CHEBI:30616"/>
        <dbReference type="ChEBI" id="CHEBI:33019"/>
        <dbReference type="ChEBI" id="CHEBI:78442"/>
        <dbReference type="ChEBI" id="CHEBI:78520"/>
        <dbReference type="ChEBI" id="CHEBI:456215"/>
    </reaction>
    <physiologicalReaction direction="left-to-right" evidence="17">
        <dbReference type="Rhea" id="RHEA:64613"/>
    </physiologicalReaction>
</comment>
<evidence type="ECO:0000256" key="5">
    <source>
        <dbReference type="ARBA" id="ARBA00022598"/>
    </source>
</evidence>
<comment type="similarity">
    <text evidence="2">Belongs to the class-I aminoacyl-tRNA synthetase family. Glutamate--tRNA ligase type 1 subfamily.</text>
</comment>
<evidence type="ECO:0000256" key="15">
    <source>
        <dbReference type="ARBA" id="ARBA00047366"/>
    </source>
</evidence>
<dbReference type="GO" id="GO:0006424">
    <property type="term" value="P:glutamyl-tRNA aminoacylation"/>
    <property type="evidence" value="ECO:0007669"/>
    <property type="project" value="InterPro"/>
</dbReference>
<feature type="domain" description="Aminoacyl-tRNA synthetase class I anticodon-binding" evidence="20">
    <location>
        <begin position="313"/>
        <end position="458"/>
    </location>
</feature>
<dbReference type="CDD" id="cd00808">
    <property type="entry name" value="GluRS_core"/>
    <property type="match status" value="1"/>
</dbReference>
<dbReference type="GO" id="GO:0004818">
    <property type="term" value="F:glutamate-tRNA ligase activity"/>
    <property type="evidence" value="ECO:0007669"/>
    <property type="project" value="UniProtKB-EC"/>
</dbReference>
<keyword evidence="9 18" id="KW-0030">Aminoacyl-tRNA synthetase</keyword>
<dbReference type="Pfam" id="PF19269">
    <property type="entry name" value="Anticodon_2"/>
    <property type="match status" value="1"/>
</dbReference>
<dbReference type="EMBL" id="CASHTH010000343">
    <property type="protein sequence ID" value="CAI7998132.1"/>
    <property type="molecule type" value="Genomic_DNA"/>
</dbReference>
<evidence type="ECO:0000256" key="8">
    <source>
        <dbReference type="ARBA" id="ARBA00022917"/>
    </source>
</evidence>
<dbReference type="SUPFAM" id="SSF48163">
    <property type="entry name" value="An anticodon-binding domain of class I aminoacyl-tRNA synthetases"/>
    <property type="match status" value="1"/>
</dbReference>
<dbReference type="GO" id="GO:0008270">
    <property type="term" value="F:zinc ion binding"/>
    <property type="evidence" value="ECO:0007669"/>
    <property type="project" value="InterPro"/>
</dbReference>
<dbReference type="InterPro" id="IPR049940">
    <property type="entry name" value="GluQ/Sye"/>
</dbReference>
<evidence type="ECO:0000256" key="12">
    <source>
        <dbReference type="ARBA" id="ARBA00044142"/>
    </source>
</evidence>
<dbReference type="InterPro" id="IPR004527">
    <property type="entry name" value="Glu-tRNA-ligase_bac/mito"/>
</dbReference>
<accession>A0AA35QZN0</accession>
<sequence length="465" mass="52711">MFNWLFARRNGGQFVVRVEDTDQGRITEGAVDHILDGLEWLGIDWDEGPRVGGPYGPYFQSERLARYHEASERLIASGNAYRCYCPAERVAELRKEQARNKQRQGYDSHCRYLSDDERQAKDEEGTPSVLRFAMPQSGATSVEDSIRGHVEWQNDLTDDFVLVKSDGFPTYHMAVVVDDHAMEISHVLRAEEWLPSTPRHVQLYRALGLEMPTFGHLPMILGSDRAKLSKRHGATSLMEYRDDGFLPEALINFMALLGWSLDGETEVMTTDTIRDNFTLERVGKPAAIFDLDKLQWMNGVYIRQTENDDLAYRILPFLDREYRAALLPIDPDYLRRIVPLVQERIKTLSEAPDMLAYFFEETLDYDPASLIQRGMDSVGTHAAVVRAESDLASVPAIEFDHENLENILRATGEELGLSGRQFFGALRTAITGRTATPPLFEMMEVMGQERVLRRLGAAAEKLSAA</sequence>
<evidence type="ECO:0000256" key="14">
    <source>
        <dbReference type="ARBA" id="ARBA00044313"/>
    </source>
</evidence>
<dbReference type="InterPro" id="IPR033910">
    <property type="entry name" value="GluRS_core"/>
</dbReference>
<dbReference type="InterPro" id="IPR000924">
    <property type="entry name" value="Glu/Gln-tRNA-synth"/>
</dbReference>
<dbReference type="GO" id="GO:0000049">
    <property type="term" value="F:tRNA binding"/>
    <property type="evidence" value="ECO:0007669"/>
    <property type="project" value="InterPro"/>
</dbReference>
<gene>
    <name evidence="21" type="ORF">GBAR_LOCUS2330</name>
</gene>
<evidence type="ECO:0000256" key="17">
    <source>
        <dbReference type="ARBA" id="ARBA00047689"/>
    </source>
</evidence>
<feature type="domain" description="Glutamyl/glutaminyl-tRNA synthetase class Ib catalytic" evidence="19">
    <location>
        <begin position="1"/>
        <end position="296"/>
    </location>
</feature>
<evidence type="ECO:0000256" key="18">
    <source>
        <dbReference type="RuleBase" id="RU363037"/>
    </source>
</evidence>
<dbReference type="InterPro" id="IPR020752">
    <property type="entry name" value="Glu-tRNA-synth_I_codon-bd_sub1"/>
</dbReference>
<evidence type="ECO:0000259" key="19">
    <source>
        <dbReference type="Pfam" id="PF00749"/>
    </source>
</evidence>
<evidence type="ECO:0000256" key="4">
    <source>
        <dbReference type="ARBA" id="ARBA00022490"/>
    </source>
</evidence>
<evidence type="ECO:0000256" key="16">
    <source>
        <dbReference type="ARBA" id="ARBA00047479"/>
    </source>
</evidence>
<evidence type="ECO:0000256" key="11">
    <source>
        <dbReference type="ARBA" id="ARBA00044054"/>
    </source>
</evidence>
<dbReference type="Proteomes" id="UP001174909">
    <property type="component" value="Unassembled WGS sequence"/>
</dbReference>
<evidence type="ECO:0000256" key="3">
    <source>
        <dbReference type="ARBA" id="ARBA00012835"/>
    </source>
</evidence>
<evidence type="ECO:0000256" key="1">
    <source>
        <dbReference type="ARBA" id="ARBA00004173"/>
    </source>
</evidence>
<evidence type="ECO:0000256" key="10">
    <source>
        <dbReference type="ARBA" id="ARBA00030865"/>
    </source>
</evidence>
<evidence type="ECO:0000256" key="7">
    <source>
        <dbReference type="ARBA" id="ARBA00022840"/>
    </source>
</evidence>
<dbReference type="InterPro" id="IPR014729">
    <property type="entry name" value="Rossmann-like_a/b/a_fold"/>
</dbReference>
<dbReference type="Gene3D" id="1.10.10.350">
    <property type="match status" value="1"/>
</dbReference>
<evidence type="ECO:0000313" key="21">
    <source>
        <dbReference type="EMBL" id="CAI7998132.1"/>
    </source>
</evidence>
<keyword evidence="7 18" id="KW-0067">ATP-binding</keyword>
<dbReference type="Pfam" id="PF00749">
    <property type="entry name" value="tRNA-synt_1c"/>
    <property type="match status" value="1"/>
</dbReference>
<evidence type="ECO:0000256" key="13">
    <source>
        <dbReference type="ARBA" id="ARBA00044251"/>
    </source>
</evidence>
<dbReference type="AlphaFoldDB" id="A0AA35QZN0"/>
<evidence type="ECO:0000313" key="22">
    <source>
        <dbReference type="Proteomes" id="UP001174909"/>
    </source>
</evidence>
<name>A0AA35QZN0_GEOBA</name>
<dbReference type="GO" id="GO:0005524">
    <property type="term" value="F:ATP binding"/>
    <property type="evidence" value="ECO:0007669"/>
    <property type="project" value="UniProtKB-KW"/>
</dbReference>
<protein>
    <recommendedName>
        <fullName evidence="12">Nondiscriminating glutamyl-tRNA synthetase EARS2, mitochondrial</fullName>
        <ecNumber evidence="3">6.1.1.17</ecNumber>
        <ecNumber evidence="11">6.1.1.24</ecNumber>
    </recommendedName>
    <alternativeName>
        <fullName evidence="14">Glutamate--tRNA(Gln) ligase EARS2, mitochondrial</fullName>
    </alternativeName>
    <alternativeName>
        <fullName evidence="10">Glutamyl-tRNA synthetase</fullName>
    </alternativeName>
    <alternativeName>
        <fullName evidence="13">Mitochondrial glutamyl-tRNA synthetase</fullName>
    </alternativeName>
</protein>
<dbReference type="SUPFAM" id="SSF52374">
    <property type="entry name" value="Nucleotidylyl transferase"/>
    <property type="match status" value="1"/>
</dbReference>
<evidence type="ECO:0000256" key="6">
    <source>
        <dbReference type="ARBA" id="ARBA00022741"/>
    </source>
</evidence>
<comment type="caution">
    <text evidence="21">The sequence shown here is derived from an EMBL/GenBank/DDBJ whole genome shotgun (WGS) entry which is preliminary data.</text>
</comment>
<dbReference type="Gene3D" id="3.40.50.620">
    <property type="entry name" value="HUPs"/>
    <property type="match status" value="1"/>
</dbReference>